<reference evidence="1" key="1">
    <citation type="journal article" date="2020" name="bioRxiv">
        <title>Chromosome-level reference genome of the European wasp spider Argiope bruennichi: a resource for studies on range expansion and evolutionary adaptation.</title>
        <authorList>
            <person name="Sheffer M.M."/>
            <person name="Hoppe A."/>
            <person name="Krehenwinkel H."/>
            <person name="Uhl G."/>
            <person name="Kuss A.W."/>
            <person name="Jensen L."/>
            <person name="Jensen C."/>
            <person name="Gillespie R.G."/>
            <person name="Hoff K.J."/>
            <person name="Prost S."/>
        </authorList>
    </citation>
    <scope>NUCLEOTIDE SEQUENCE</scope>
</reference>
<reference evidence="1" key="2">
    <citation type="submission" date="2020-06" db="EMBL/GenBank/DDBJ databases">
        <authorList>
            <person name="Sheffer M."/>
        </authorList>
    </citation>
    <scope>NUCLEOTIDE SEQUENCE</scope>
</reference>
<protein>
    <submittedName>
        <fullName evidence="1">Uncharacterized protein</fullName>
    </submittedName>
</protein>
<dbReference type="Proteomes" id="UP000807504">
    <property type="component" value="Unassembled WGS sequence"/>
</dbReference>
<proteinExistence type="predicted"/>
<name>A0A8T0EN72_ARGBR</name>
<dbReference type="AlphaFoldDB" id="A0A8T0EN72"/>
<organism evidence="1 2">
    <name type="scientific">Argiope bruennichi</name>
    <name type="common">Wasp spider</name>
    <name type="synonym">Aranea bruennichi</name>
    <dbReference type="NCBI Taxonomy" id="94029"/>
    <lineage>
        <taxon>Eukaryota</taxon>
        <taxon>Metazoa</taxon>
        <taxon>Ecdysozoa</taxon>
        <taxon>Arthropoda</taxon>
        <taxon>Chelicerata</taxon>
        <taxon>Arachnida</taxon>
        <taxon>Araneae</taxon>
        <taxon>Araneomorphae</taxon>
        <taxon>Entelegynae</taxon>
        <taxon>Araneoidea</taxon>
        <taxon>Araneidae</taxon>
        <taxon>Argiope</taxon>
    </lineage>
</organism>
<accession>A0A8T0EN72</accession>
<gene>
    <name evidence="1" type="ORF">HNY73_016289</name>
</gene>
<sequence>MLIDNHTHMRHIMLYRFEKGEKQSSHFAISTNFLVRTQSAKVDAGNGLPVSNLAIVAWKMRQKEVNFVISTTRHFWKLDNSNTGRQLQCGTFNHPSSSQRARKGMDRSITIKTNVSDFSPICYNEMRGARF</sequence>
<evidence type="ECO:0000313" key="1">
    <source>
        <dbReference type="EMBL" id="KAF8773649.1"/>
    </source>
</evidence>
<evidence type="ECO:0000313" key="2">
    <source>
        <dbReference type="Proteomes" id="UP000807504"/>
    </source>
</evidence>
<dbReference type="EMBL" id="JABXBU010002227">
    <property type="protein sequence ID" value="KAF8773649.1"/>
    <property type="molecule type" value="Genomic_DNA"/>
</dbReference>
<keyword evidence="2" id="KW-1185">Reference proteome</keyword>
<comment type="caution">
    <text evidence="1">The sequence shown here is derived from an EMBL/GenBank/DDBJ whole genome shotgun (WGS) entry which is preliminary data.</text>
</comment>